<dbReference type="AlphaFoldDB" id="A0A7X5RKH1"/>
<dbReference type="InterPro" id="IPR040480">
    <property type="entry name" value="DnaT_DNA_bind"/>
</dbReference>
<feature type="domain" description="DnaT DNA-binding" evidence="1">
    <location>
        <begin position="117"/>
        <end position="184"/>
    </location>
</feature>
<dbReference type="RefSeq" id="WP_163084454.1">
    <property type="nucleotide sequence ID" value="NZ_JAAAWN010000006.1"/>
</dbReference>
<dbReference type="Proteomes" id="UP000470213">
    <property type="component" value="Unassembled WGS sequence"/>
</dbReference>
<proteinExistence type="predicted"/>
<reference evidence="2 3" key="1">
    <citation type="submission" date="2020-01" db="EMBL/GenBank/DDBJ databases">
        <authorList>
            <person name="Chen J."/>
            <person name="Zhu S."/>
            <person name="Yang J."/>
        </authorList>
    </citation>
    <scope>NUCLEOTIDE SEQUENCE [LARGE SCALE GENOMIC DNA]</scope>
    <source>
        <strain evidence="2 3">345S023</strain>
    </source>
</reference>
<organism evidence="2 3">
    <name type="scientific">Alteromonas profundi</name>
    <dbReference type="NCBI Taxonomy" id="2696062"/>
    <lineage>
        <taxon>Bacteria</taxon>
        <taxon>Pseudomonadati</taxon>
        <taxon>Pseudomonadota</taxon>
        <taxon>Gammaproteobacteria</taxon>
        <taxon>Alteromonadales</taxon>
        <taxon>Alteromonadaceae</taxon>
        <taxon>Alteromonas/Salinimonas group</taxon>
        <taxon>Alteromonas</taxon>
    </lineage>
</organism>
<evidence type="ECO:0000313" key="3">
    <source>
        <dbReference type="Proteomes" id="UP000470213"/>
    </source>
</evidence>
<keyword evidence="3" id="KW-1185">Reference proteome</keyword>
<dbReference type="EMBL" id="JAAAWN010000006">
    <property type="protein sequence ID" value="NDV90872.1"/>
    <property type="molecule type" value="Genomic_DNA"/>
</dbReference>
<name>A0A7X5RKH1_9ALTE</name>
<sequence length="223" mass="24726">MSHMLTHAELAALTSSLSNDARVLYMLGLRPNANSATTTSAPIDYKALLVLLNGDDKDTPYQRGRQINSLLRQLEQNGLVALPDAVDLAHSVNGKILLLPLISETQNSFSALHKSHFSMSASWQPNASLFKEMAQLLGIIDAEYDNNDIGEFIAYWLGRPSTVFSEFQWTQKFAYNIKRKRLASGYEPVRKVGNQHVKVAAGIEADDNARKLVEKYATSSKKS</sequence>
<comment type="caution">
    <text evidence="2">The sequence shown here is derived from an EMBL/GenBank/DDBJ whole genome shotgun (WGS) entry which is preliminary data.</text>
</comment>
<evidence type="ECO:0000313" key="2">
    <source>
        <dbReference type="EMBL" id="NDV90872.1"/>
    </source>
</evidence>
<gene>
    <name evidence="2" type="ORF">GTH32_06620</name>
</gene>
<dbReference type="Pfam" id="PF17948">
    <property type="entry name" value="DnaT"/>
    <property type="match status" value="1"/>
</dbReference>
<dbReference type="Gene3D" id="1.10.8.1180">
    <property type="match status" value="1"/>
</dbReference>
<accession>A0A7X5RKH1</accession>
<evidence type="ECO:0000259" key="1">
    <source>
        <dbReference type="Pfam" id="PF17948"/>
    </source>
</evidence>
<protein>
    <submittedName>
        <fullName evidence="2">Flavodoxin</fullName>
    </submittedName>
</protein>